<keyword evidence="2" id="KW-1015">Disulfide bond</keyword>
<name>A0AAV7DZX0_ARIFI</name>
<dbReference type="GO" id="GO:0004857">
    <property type="term" value="F:enzyme inhibitor activity"/>
    <property type="evidence" value="ECO:0007669"/>
    <property type="project" value="InterPro"/>
</dbReference>
<dbReference type="NCBIfam" id="TIGR01614">
    <property type="entry name" value="PME_inhib"/>
    <property type="match status" value="1"/>
</dbReference>
<evidence type="ECO:0000313" key="6">
    <source>
        <dbReference type="EMBL" id="KAG9441146.1"/>
    </source>
</evidence>
<feature type="signal peptide" evidence="4">
    <location>
        <begin position="1"/>
        <end position="27"/>
    </location>
</feature>
<comment type="similarity">
    <text evidence="3">Belongs to the PMEI family.</text>
</comment>
<sequence length="190" mass="21353">MALKSTVFVFPLLLLLLLLLRVRFSAAAAAAGVNDIQNIRDVCQYTEPNRELCVSTLSSDARGATADRRGLAEIALDTAMVNASENVLYTQWLASKARGRWRREGYRACRDFFNLTVRPHTLQAEFNFHKGDYDNAIKELSYCLGYSQKCGEAIKNLADKGHTPPLRNRVELQMNLCEISQVLVMILRIG</sequence>
<feature type="domain" description="Pectinesterase inhibitor" evidence="5">
    <location>
        <begin position="34"/>
        <end position="183"/>
    </location>
</feature>
<organism evidence="6 7">
    <name type="scientific">Aristolochia fimbriata</name>
    <name type="common">White veined hardy Dutchman's pipe vine</name>
    <dbReference type="NCBI Taxonomy" id="158543"/>
    <lineage>
        <taxon>Eukaryota</taxon>
        <taxon>Viridiplantae</taxon>
        <taxon>Streptophyta</taxon>
        <taxon>Embryophyta</taxon>
        <taxon>Tracheophyta</taxon>
        <taxon>Spermatophyta</taxon>
        <taxon>Magnoliopsida</taxon>
        <taxon>Magnoliidae</taxon>
        <taxon>Piperales</taxon>
        <taxon>Aristolochiaceae</taxon>
        <taxon>Aristolochia</taxon>
    </lineage>
</organism>
<reference evidence="6 7" key="1">
    <citation type="submission" date="2021-07" db="EMBL/GenBank/DDBJ databases">
        <title>The Aristolochia fimbriata genome: insights into angiosperm evolution, floral development and chemical biosynthesis.</title>
        <authorList>
            <person name="Jiao Y."/>
        </authorList>
    </citation>
    <scope>NUCLEOTIDE SEQUENCE [LARGE SCALE GENOMIC DNA]</scope>
    <source>
        <strain evidence="6">IBCAS-2021</strain>
        <tissue evidence="6">Leaf</tissue>
    </source>
</reference>
<dbReference type="EMBL" id="JAINDJ010000007">
    <property type="protein sequence ID" value="KAG9441146.1"/>
    <property type="molecule type" value="Genomic_DNA"/>
</dbReference>
<dbReference type="SUPFAM" id="SSF101148">
    <property type="entry name" value="Plant invertase/pectin methylesterase inhibitor"/>
    <property type="match status" value="1"/>
</dbReference>
<evidence type="ECO:0000259" key="5">
    <source>
        <dbReference type="SMART" id="SM00856"/>
    </source>
</evidence>
<comment type="caution">
    <text evidence="6">The sequence shown here is derived from an EMBL/GenBank/DDBJ whole genome shotgun (WGS) entry which is preliminary data.</text>
</comment>
<feature type="chain" id="PRO_5043316675" description="Pectinesterase inhibitor domain-containing protein" evidence="4">
    <location>
        <begin position="28"/>
        <end position="190"/>
    </location>
</feature>
<dbReference type="PANTHER" id="PTHR36710:SF18">
    <property type="entry name" value="PECTINESTERASE INHIBITOR 5-RELATED"/>
    <property type="match status" value="1"/>
</dbReference>
<dbReference type="SMART" id="SM00856">
    <property type="entry name" value="PMEI"/>
    <property type="match status" value="1"/>
</dbReference>
<evidence type="ECO:0000256" key="4">
    <source>
        <dbReference type="SAM" id="SignalP"/>
    </source>
</evidence>
<keyword evidence="1 4" id="KW-0732">Signal</keyword>
<dbReference type="Pfam" id="PF04043">
    <property type="entry name" value="PMEI"/>
    <property type="match status" value="1"/>
</dbReference>
<dbReference type="Gene3D" id="1.20.140.40">
    <property type="entry name" value="Invertase/pectin methylesterase inhibitor family protein"/>
    <property type="match status" value="1"/>
</dbReference>
<dbReference type="AlphaFoldDB" id="A0AAV7DZX0"/>
<gene>
    <name evidence="6" type="ORF">H6P81_017000</name>
</gene>
<dbReference type="Proteomes" id="UP000825729">
    <property type="component" value="Unassembled WGS sequence"/>
</dbReference>
<dbReference type="InterPro" id="IPR035513">
    <property type="entry name" value="Invertase/methylesterase_inhib"/>
</dbReference>
<proteinExistence type="inferred from homology"/>
<dbReference type="InterPro" id="IPR052421">
    <property type="entry name" value="PCW_Enzyme_Inhibitor"/>
</dbReference>
<evidence type="ECO:0000256" key="2">
    <source>
        <dbReference type="ARBA" id="ARBA00023157"/>
    </source>
</evidence>
<keyword evidence="7" id="KW-1185">Reference proteome</keyword>
<evidence type="ECO:0000313" key="7">
    <source>
        <dbReference type="Proteomes" id="UP000825729"/>
    </source>
</evidence>
<evidence type="ECO:0000256" key="3">
    <source>
        <dbReference type="ARBA" id="ARBA00038471"/>
    </source>
</evidence>
<evidence type="ECO:0000256" key="1">
    <source>
        <dbReference type="ARBA" id="ARBA00022729"/>
    </source>
</evidence>
<dbReference type="PANTHER" id="PTHR36710">
    <property type="entry name" value="PECTINESTERASE INHIBITOR-LIKE"/>
    <property type="match status" value="1"/>
</dbReference>
<dbReference type="InterPro" id="IPR006501">
    <property type="entry name" value="Pectinesterase_inhib_dom"/>
</dbReference>
<accession>A0AAV7DZX0</accession>
<protein>
    <recommendedName>
        <fullName evidence="5">Pectinesterase inhibitor domain-containing protein</fullName>
    </recommendedName>
</protein>